<organism evidence="10 11">
    <name type="scientific">Actinomadura mexicana</name>
    <dbReference type="NCBI Taxonomy" id="134959"/>
    <lineage>
        <taxon>Bacteria</taxon>
        <taxon>Bacillati</taxon>
        <taxon>Actinomycetota</taxon>
        <taxon>Actinomycetes</taxon>
        <taxon>Streptosporangiales</taxon>
        <taxon>Thermomonosporaceae</taxon>
        <taxon>Actinomadura</taxon>
    </lineage>
</organism>
<dbReference type="Gene3D" id="1.10.3720.10">
    <property type="entry name" value="MetI-like"/>
    <property type="match status" value="1"/>
</dbReference>
<feature type="region of interest" description="Disordered" evidence="8">
    <location>
        <begin position="1"/>
        <end position="38"/>
    </location>
</feature>
<protein>
    <submittedName>
        <fullName evidence="10">Carbohydrate ABC transporter membrane protein 1, CUT1 family</fullName>
    </submittedName>
</protein>
<dbReference type="PROSITE" id="PS50928">
    <property type="entry name" value="ABC_TM1"/>
    <property type="match status" value="1"/>
</dbReference>
<keyword evidence="5 7" id="KW-1133">Transmembrane helix</keyword>
<feature type="transmembrane region" description="Helical" evidence="7">
    <location>
        <begin position="46"/>
        <end position="73"/>
    </location>
</feature>
<evidence type="ECO:0000256" key="6">
    <source>
        <dbReference type="ARBA" id="ARBA00023136"/>
    </source>
</evidence>
<proteinExistence type="inferred from homology"/>
<keyword evidence="2 7" id="KW-0813">Transport</keyword>
<feature type="transmembrane region" description="Helical" evidence="7">
    <location>
        <begin position="195"/>
        <end position="216"/>
    </location>
</feature>
<dbReference type="InterPro" id="IPR035906">
    <property type="entry name" value="MetI-like_sf"/>
</dbReference>
<feature type="transmembrane region" description="Helical" evidence="7">
    <location>
        <begin position="142"/>
        <end position="161"/>
    </location>
</feature>
<evidence type="ECO:0000259" key="9">
    <source>
        <dbReference type="PROSITE" id="PS50928"/>
    </source>
</evidence>
<keyword evidence="6 7" id="KW-0472">Membrane</keyword>
<evidence type="ECO:0000256" key="2">
    <source>
        <dbReference type="ARBA" id="ARBA00022448"/>
    </source>
</evidence>
<dbReference type="InterPro" id="IPR051393">
    <property type="entry name" value="ABC_transporter_permease"/>
</dbReference>
<sequence>MLLLSRLSAGAGRKESGADRPAAPGRRHRAGDRPGRWPRTRRMAGGYALLLPAALLYGAFLLVPICQTIYLSFTQWDGLTGSPTWTGLDNYRRLVGDDRFNGALLNNFKWVAGSWLAQGFGLALAALLSATWIRGRAAFRTIFFIPATMSLVVVGIVWDFVYNPNWGLLNNALRTVEAGPLATGWLSDESTAMPAIIATANWTYFGFAMVIFMAGLQNLDRSLFEAASIDGAGPMAQFRHITIPGLRSQITLLLIVSFINTLRTFDLVYVMTSGGPGGSTEVVAYYIYSLAFMTRQVGYGAAAAVILTLLTLIITIVFLRLRERD</sequence>
<dbReference type="RefSeq" id="WP_089311830.1">
    <property type="nucleotide sequence ID" value="NZ_FZNP01000004.1"/>
</dbReference>
<gene>
    <name evidence="10" type="ORF">SAMN06265355_104180</name>
</gene>
<feature type="compositionally biased region" description="Basic residues" evidence="8">
    <location>
        <begin position="25"/>
        <end position="38"/>
    </location>
</feature>
<dbReference type="EMBL" id="FZNP01000004">
    <property type="protein sequence ID" value="SNR56392.1"/>
    <property type="molecule type" value="Genomic_DNA"/>
</dbReference>
<comment type="subcellular location">
    <subcellularLocation>
        <location evidence="1 7">Cell membrane</location>
        <topology evidence="1 7">Multi-pass membrane protein</topology>
    </subcellularLocation>
</comment>
<feature type="domain" description="ABC transmembrane type-1" evidence="9">
    <location>
        <begin position="103"/>
        <end position="318"/>
    </location>
</feature>
<dbReference type="CDD" id="cd06261">
    <property type="entry name" value="TM_PBP2"/>
    <property type="match status" value="1"/>
</dbReference>
<evidence type="ECO:0000256" key="5">
    <source>
        <dbReference type="ARBA" id="ARBA00022989"/>
    </source>
</evidence>
<evidence type="ECO:0000256" key="8">
    <source>
        <dbReference type="SAM" id="MobiDB-lite"/>
    </source>
</evidence>
<evidence type="ECO:0000256" key="3">
    <source>
        <dbReference type="ARBA" id="ARBA00022475"/>
    </source>
</evidence>
<dbReference type="GO" id="GO:0055085">
    <property type="term" value="P:transmembrane transport"/>
    <property type="evidence" value="ECO:0007669"/>
    <property type="project" value="InterPro"/>
</dbReference>
<dbReference type="GO" id="GO:0005886">
    <property type="term" value="C:plasma membrane"/>
    <property type="evidence" value="ECO:0007669"/>
    <property type="project" value="UniProtKB-SubCell"/>
</dbReference>
<dbReference type="PANTHER" id="PTHR30193">
    <property type="entry name" value="ABC TRANSPORTER PERMEASE PROTEIN"/>
    <property type="match status" value="1"/>
</dbReference>
<dbReference type="AlphaFoldDB" id="A0A238XCN6"/>
<accession>A0A238XCN6</accession>
<feature type="transmembrane region" description="Helical" evidence="7">
    <location>
        <begin position="297"/>
        <end position="319"/>
    </location>
</feature>
<feature type="transmembrane region" description="Helical" evidence="7">
    <location>
        <begin position="110"/>
        <end position="130"/>
    </location>
</feature>
<evidence type="ECO:0000256" key="7">
    <source>
        <dbReference type="RuleBase" id="RU363032"/>
    </source>
</evidence>
<keyword evidence="4 7" id="KW-0812">Transmembrane</keyword>
<dbReference type="Proteomes" id="UP000198420">
    <property type="component" value="Unassembled WGS sequence"/>
</dbReference>
<comment type="similarity">
    <text evidence="7">Belongs to the binding-protein-dependent transport system permease family.</text>
</comment>
<keyword evidence="3" id="KW-1003">Cell membrane</keyword>
<dbReference type="Pfam" id="PF00528">
    <property type="entry name" value="BPD_transp_1"/>
    <property type="match status" value="1"/>
</dbReference>
<dbReference type="OrthoDB" id="4319190at2"/>
<keyword evidence="11" id="KW-1185">Reference proteome</keyword>
<evidence type="ECO:0000313" key="10">
    <source>
        <dbReference type="EMBL" id="SNR56392.1"/>
    </source>
</evidence>
<reference evidence="11" key="1">
    <citation type="submission" date="2017-06" db="EMBL/GenBank/DDBJ databases">
        <authorList>
            <person name="Varghese N."/>
            <person name="Submissions S."/>
        </authorList>
    </citation>
    <scope>NUCLEOTIDE SEQUENCE [LARGE SCALE GENOMIC DNA]</scope>
    <source>
        <strain evidence="11">DSM 44485</strain>
    </source>
</reference>
<dbReference type="PANTHER" id="PTHR30193:SF37">
    <property type="entry name" value="INNER MEMBRANE ABC TRANSPORTER PERMEASE PROTEIN YCJO"/>
    <property type="match status" value="1"/>
</dbReference>
<evidence type="ECO:0000256" key="1">
    <source>
        <dbReference type="ARBA" id="ARBA00004651"/>
    </source>
</evidence>
<evidence type="ECO:0000313" key="11">
    <source>
        <dbReference type="Proteomes" id="UP000198420"/>
    </source>
</evidence>
<evidence type="ECO:0000256" key="4">
    <source>
        <dbReference type="ARBA" id="ARBA00022692"/>
    </source>
</evidence>
<name>A0A238XCN6_9ACTN</name>
<dbReference type="SUPFAM" id="SSF161098">
    <property type="entry name" value="MetI-like"/>
    <property type="match status" value="1"/>
</dbReference>
<dbReference type="InterPro" id="IPR000515">
    <property type="entry name" value="MetI-like"/>
</dbReference>